<dbReference type="GeneID" id="9586219"/>
<reference evidence="1 2" key="1">
    <citation type="journal article" date="2010" name="Nat. Biotechnol.">
        <title>Genome sequence of the model mushroom Schizophyllum commune.</title>
        <authorList>
            <person name="Ohm R.A."/>
            <person name="de Jong J.F."/>
            <person name="Lugones L.G."/>
            <person name="Aerts A."/>
            <person name="Kothe E."/>
            <person name="Stajich J.E."/>
            <person name="de Vries R.P."/>
            <person name="Record E."/>
            <person name="Levasseur A."/>
            <person name="Baker S.E."/>
            <person name="Bartholomew K.A."/>
            <person name="Coutinho P.M."/>
            <person name="Erdmann S."/>
            <person name="Fowler T.J."/>
            <person name="Gathman A.C."/>
            <person name="Lombard V."/>
            <person name="Henrissat B."/>
            <person name="Knabe N."/>
            <person name="Kuees U."/>
            <person name="Lilly W.W."/>
            <person name="Lindquist E."/>
            <person name="Lucas S."/>
            <person name="Magnuson J.K."/>
            <person name="Piumi F."/>
            <person name="Raudaskoski M."/>
            <person name="Salamov A."/>
            <person name="Schmutz J."/>
            <person name="Schwarze F.W.M.R."/>
            <person name="vanKuyk P.A."/>
            <person name="Horton J.S."/>
            <person name="Grigoriev I.V."/>
            <person name="Woesten H.A.B."/>
        </authorList>
    </citation>
    <scope>NUCLEOTIDE SEQUENCE [LARGE SCALE GENOMIC DNA]</scope>
    <source>
        <strain evidence="2">H4-8 / FGSC 9210</strain>
    </source>
</reference>
<gene>
    <name evidence="1" type="ORF">SCHCODRAFT_233158</name>
</gene>
<dbReference type="VEuPathDB" id="FungiDB:SCHCODRAFT_01350255"/>
<sequence>MSYNLVQLPGHPHPTPPVALDAATAAANFSTAARQYLLPDIDGSDHRGDPAERANFACFADIVLYFAKRAGLYWEMAFNDGETWTDGGETALETSQFFKDYVSGRSAGRIERFFRAWGLDARDVQRALAACMHASRDSRLYQDIFYSGVVRALRSRQPEYKHIQNHPYLYTRFTFFSALLRDSSADLRSAALQRIRDPVTLGGAFGAHAPYRSTTIDAKTRASFLVRDVTAIIRYALEDLPQPLVAGFREPSERRAEQAIATYLGMSRL</sequence>
<accession>D8PYT8</accession>
<name>D8PYT8_SCHCM</name>
<dbReference type="EMBL" id="GL377304">
    <property type="protein sequence ID" value="EFI99313.1"/>
    <property type="molecule type" value="Genomic_DNA"/>
</dbReference>
<evidence type="ECO:0000313" key="2">
    <source>
        <dbReference type="Proteomes" id="UP000007431"/>
    </source>
</evidence>
<dbReference type="HOGENOM" id="CLU_1034976_0_0_1"/>
<keyword evidence="2" id="KW-1185">Reference proteome</keyword>
<organism evidence="2">
    <name type="scientific">Schizophyllum commune (strain H4-8 / FGSC 9210)</name>
    <name type="common">Split gill fungus</name>
    <dbReference type="NCBI Taxonomy" id="578458"/>
    <lineage>
        <taxon>Eukaryota</taxon>
        <taxon>Fungi</taxon>
        <taxon>Dikarya</taxon>
        <taxon>Basidiomycota</taxon>
        <taxon>Agaricomycotina</taxon>
        <taxon>Agaricomycetes</taxon>
        <taxon>Agaricomycetidae</taxon>
        <taxon>Agaricales</taxon>
        <taxon>Schizophyllaceae</taxon>
        <taxon>Schizophyllum</taxon>
    </lineage>
</organism>
<dbReference type="AlphaFoldDB" id="D8PYT8"/>
<dbReference type="KEGG" id="scm:SCHCO_01350255"/>
<dbReference type="InParanoid" id="D8PYT8"/>
<dbReference type="RefSeq" id="XP_003034216.1">
    <property type="nucleotide sequence ID" value="XM_003034170.1"/>
</dbReference>
<dbReference type="Proteomes" id="UP000007431">
    <property type="component" value="Unassembled WGS sequence"/>
</dbReference>
<evidence type="ECO:0000313" key="1">
    <source>
        <dbReference type="EMBL" id="EFI99313.1"/>
    </source>
</evidence>
<proteinExistence type="predicted"/>
<protein>
    <submittedName>
        <fullName evidence="1">Uncharacterized protein</fullName>
    </submittedName>
</protein>